<feature type="compositionally biased region" description="Basic and acidic residues" evidence="1">
    <location>
        <begin position="152"/>
        <end position="177"/>
    </location>
</feature>
<feature type="compositionally biased region" description="Polar residues" evidence="1">
    <location>
        <begin position="1"/>
        <end position="10"/>
    </location>
</feature>
<feature type="compositionally biased region" description="Basic and acidic residues" evidence="1">
    <location>
        <begin position="103"/>
        <end position="124"/>
    </location>
</feature>
<feature type="compositionally biased region" description="Low complexity" evidence="1">
    <location>
        <begin position="655"/>
        <end position="683"/>
    </location>
</feature>
<feature type="compositionally biased region" description="Polar residues" evidence="1">
    <location>
        <begin position="142"/>
        <end position="151"/>
    </location>
</feature>
<name>A0AAV8XV74_9CUCU</name>
<dbReference type="EMBL" id="JAPWTK010000313">
    <property type="protein sequence ID" value="KAJ8942796.1"/>
    <property type="molecule type" value="Genomic_DNA"/>
</dbReference>
<feature type="compositionally biased region" description="Basic and acidic residues" evidence="1">
    <location>
        <begin position="71"/>
        <end position="83"/>
    </location>
</feature>
<feature type="region of interest" description="Disordered" evidence="1">
    <location>
        <begin position="763"/>
        <end position="821"/>
    </location>
</feature>
<proteinExistence type="predicted"/>
<comment type="caution">
    <text evidence="2">The sequence shown here is derived from an EMBL/GenBank/DDBJ whole genome shotgun (WGS) entry which is preliminary data.</text>
</comment>
<feature type="region of interest" description="Disordered" evidence="1">
    <location>
        <begin position="655"/>
        <end position="688"/>
    </location>
</feature>
<dbReference type="AlphaFoldDB" id="A0AAV8XV74"/>
<feature type="compositionally biased region" description="Acidic residues" evidence="1">
    <location>
        <begin position="269"/>
        <end position="279"/>
    </location>
</feature>
<feature type="compositionally biased region" description="Basic and acidic residues" evidence="1">
    <location>
        <begin position="53"/>
        <end position="63"/>
    </location>
</feature>
<feature type="compositionally biased region" description="Polar residues" evidence="1">
    <location>
        <begin position="84"/>
        <end position="98"/>
    </location>
</feature>
<feature type="compositionally biased region" description="Basic and acidic residues" evidence="1">
    <location>
        <begin position="188"/>
        <end position="203"/>
    </location>
</feature>
<feature type="region of interest" description="Disordered" evidence="1">
    <location>
        <begin position="464"/>
        <end position="489"/>
    </location>
</feature>
<evidence type="ECO:0000256" key="1">
    <source>
        <dbReference type="SAM" id="MobiDB-lite"/>
    </source>
</evidence>
<organism evidence="2 3">
    <name type="scientific">Aromia moschata</name>
    <dbReference type="NCBI Taxonomy" id="1265417"/>
    <lineage>
        <taxon>Eukaryota</taxon>
        <taxon>Metazoa</taxon>
        <taxon>Ecdysozoa</taxon>
        <taxon>Arthropoda</taxon>
        <taxon>Hexapoda</taxon>
        <taxon>Insecta</taxon>
        <taxon>Pterygota</taxon>
        <taxon>Neoptera</taxon>
        <taxon>Endopterygota</taxon>
        <taxon>Coleoptera</taxon>
        <taxon>Polyphaga</taxon>
        <taxon>Cucujiformia</taxon>
        <taxon>Chrysomeloidea</taxon>
        <taxon>Cerambycidae</taxon>
        <taxon>Cerambycinae</taxon>
        <taxon>Callichromatini</taxon>
        <taxon>Aromia</taxon>
    </lineage>
</organism>
<feature type="region of interest" description="Disordered" evidence="1">
    <location>
        <begin position="381"/>
        <end position="425"/>
    </location>
</feature>
<feature type="compositionally biased region" description="Basic and acidic residues" evidence="1">
    <location>
        <begin position="241"/>
        <end position="268"/>
    </location>
</feature>
<feature type="region of interest" description="Disordered" evidence="1">
    <location>
        <begin position="1"/>
        <end position="26"/>
    </location>
</feature>
<accession>A0AAV8XV74</accession>
<sequence length="861" mass="95831">METETLSSYEKAQDKHVLDDSMDVNIPRNDCEVYCESSENKEEENDCDQIVGKVDEENSHNELDSEEETASNEKEAIENEEKSPTNSRLNDTESNSAGESDIDEKLVSRETDPIECHEENHSNDDVTVQSGPLTDEEKGQSESEQNYSLDSQKSRTEKDEHNEGTDKENVRVTEKEPGLTSQDEDEEHNISDSSKIDGIDKENVNVTEEDKDAVKDQKETRETEANLDKKDTESTDDGDQDISRDCPLLKETLSKPRSEDGEQQKETECENGMEDIDMDDDFDPSLLCPDIAMEVDEAPVTIANNDNPPGDGSKSPLLYENVFSTYVDEMTGAEVSFNLTPEEHKLRPGNIWKRRAATLENATSFMTTDYTQCCLSQKKKYVDPHSAEPKRKRRKLSLNDPDYDPMKDRTVSPQPSTSTATSVETPTQKLVPILPKVDSNAGVVTKVVSSNNVFRVGNTTFRPRTSSYQPRPRVQVINPTNTPRSSGPGYIKILPGGIRMPPSPTRNSFTPRQSFQQRAVRPASVSSSNQMKHEWFEKTVRAAARVNSNLSYTLTQLNRAQASATSVEALAVVHNKLQEILSTSINSLIQIRKNLRTEFIAGIKNIRFPPKPQPSQPSTSAQDDDVIFVSPTTSPVPPPLLTTVNNSSLSLSPVTLPPSISLTKRTPTSSAASTSSMSGPSNTGDDKPKVFLRVKSLTALQNVPSECITIPDDPLPSPPPLTLIPKPHEITVENCFEKVIEKKGPIGVMDIKIQDILSVSDEQIEKEKSVDNQKGEETKEEDKRNDDMRRETIEEKDEGEKKDIDQESDQENQNNIKGCVQAVSPSILKKMKDITVHITRSEEIDKMVRKSMGLVNGDTSD</sequence>
<protein>
    <submittedName>
        <fullName evidence="2">Uncharacterized protein</fullName>
    </submittedName>
</protein>
<feature type="compositionally biased region" description="Polar residues" evidence="1">
    <location>
        <begin position="411"/>
        <end position="425"/>
    </location>
</feature>
<gene>
    <name evidence="2" type="ORF">NQ318_013011</name>
</gene>
<dbReference type="Proteomes" id="UP001162162">
    <property type="component" value="Unassembled WGS sequence"/>
</dbReference>
<keyword evidence="3" id="KW-1185">Reference proteome</keyword>
<feature type="compositionally biased region" description="Polar residues" evidence="1">
    <location>
        <begin position="505"/>
        <end position="517"/>
    </location>
</feature>
<reference evidence="2" key="1">
    <citation type="journal article" date="2023" name="Insect Mol. Biol.">
        <title>Genome sequencing provides insights into the evolution of gene families encoding plant cell wall-degrading enzymes in longhorned beetles.</title>
        <authorList>
            <person name="Shin N.R."/>
            <person name="Okamura Y."/>
            <person name="Kirsch R."/>
            <person name="Pauchet Y."/>
        </authorList>
    </citation>
    <scope>NUCLEOTIDE SEQUENCE</scope>
    <source>
        <strain evidence="2">AMC_N1</strain>
    </source>
</reference>
<feature type="compositionally biased region" description="Basic and acidic residues" evidence="1">
    <location>
        <begin position="763"/>
        <end position="805"/>
    </location>
</feature>
<evidence type="ECO:0000313" key="3">
    <source>
        <dbReference type="Proteomes" id="UP001162162"/>
    </source>
</evidence>
<feature type="compositionally biased region" description="Basic and acidic residues" evidence="1">
    <location>
        <begin position="212"/>
        <end position="233"/>
    </location>
</feature>
<feature type="region of interest" description="Disordered" evidence="1">
    <location>
        <begin position="52"/>
        <end position="279"/>
    </location>
</feature>
<evidence type="ECO:0000313" key="2">
    <source>
        <dbReference type="EMBL" id="KAJ8942796.1"/>
    </source>
</evidence>
<feature type="region of interest" description="Disordered" evidence="1">
    <location>
        <begin position="505"/>
        <end position="526"/>
    </location>
</feature>